<accession>A0A4R1QYV5</accession>
<keyword evidence="4" id="KW-0804">Transcription</keyword>
<keyword evidence="3 6" id="KW-0238">DNA-binding</keyword>
<gene>
    <name evidence="6" type="ORF">EDD77_10829</name>
</gene>
<dbReference type="InterPro" id="IPR036388">
    <property type="entry name" value="WH-like_DNA-bd_sf"/>
</dbReference>
<dbReference type="Proteomes" id="UP000295184">
    <property type="component" value="Unassembled WGS sequence"/>
</dbReference>
<evidence type="ECO:0000256" key="3">
    <source>
        <dbReference type="ARBA" id="ARBA00023125"/>
    </source>
</evidence>
<reference evidence="6 7" key="1">
    <citation type="submission" date="2019-03" db="EMBL/GenBank/DDBJ databases">
        <title>Genomic Encyclopedia of Type Strains, Phase IV (KMG-IV): sequencing the most valuable type-strain genomes for metagenomic binning, comparative biology and taxonomic classification.</title>
        <authorList>
            <person name="Goeker M."/>
        </authorList>
    </citation>
    <scope>NUCLEOTIDE SEQUENCE [LARGE SCALE GENOMIC DNA]</scope>
    <source>
        <strain evidence="6 7">DSM 100451</strain>
    </source>
</reference>
<comment type="similarity">
    <text evidence="1">Belongs to the LysR transcriptional regulatory family.</text>
</comment>
<dbReference type="GO" id="GO:0032993">
    <property type="term" value="C:protein-DNA complex"/>
    <property type="evidence" value="ECO:0007669"/>
    <property type="project" value="TreeGrafter"/>
</dbReference>
<dbReference type="Pfam" id="PF03466">
    <property type="entry name" value="LysR_substrate"/>
    <property type="match status" value="1"/>
</dbReference>
<dbReference type="EMBL" id="SLUM01000008">
    <property type="protein sequence ID" value="TCL58162.1"/>
    <property type="molecule type" value="Genomic_DNA"/>
</dbReference>
<dbReference type="RefSeq" id="WP_058963932.1">
    <property type="nucleotide sequence ID" value="NZ_CABKVM010000016.1"/>
</dbReference>
<dbReference type="PANTHER" id="PTHR30346:SF28">
    <property type="entry name" value="HTH-TYPE TRANSCRIPTIONAL REGULATOR CYNR"/>
    <property type="match status" value="1"/>
</dbReference>
<dbReference type="InterPro" id="IPR005119">
    <property type="entry name" value="LysR_subst-bd"/>
</dbReference>
<dbReference type="PROSITE" id="PS50931">
    <property type="entry name" value="HTH_LYSR"/>
    <property type="match status" value="1"/>
</dbReference>
<evidence type="ECO:0000313" key="7">
    <source>
        <dbReference type="Proteomes" id="UP000295184"/>
    </source>
</evidence>
<dbReference type="InterPro" id="IPR000847">
    <property type="entry name" value="LysR_HTH_N"/>
</dbReference>
<protein>
    <submittedName>
        <fullName evidence="6">DNA-binding transcriptional LysR family regulator</fullName>
    </submittedName>
</protein>
<dbReference type="OrthoDB" id="63123at2"/>
<dbReference type="Pfam" id="PF00126">
    <property type="entry name" value="HTH_1"/>
    <property type="match status" value="1"/>
</dbReference>
<dbReference type="SUPFAM" id="SSF46785">
    <property type="entry name" value="Winged helix' DNA-binding domain"/>
    <property type="match status" value="1"/>
</dbReference>
<keyword evidence="2" id="KW-0805">Transcription regulation</keyword>
<name>A0A4R1QYV5_9FIRM</name>
<feature type="domain" description="HTH lysR-type" evidence="5">
    <location>
        <begin position="1"/>
        <end position="58"/>
    </location>
</feature>
<evidence type="ECO:0000256" key="2">
    <source>
        <dbReference type="ARBA" id="ARBA00023015"/>
    </source>
</evidence>
<dbReference type="GO" id="GO:0003677">
    <property type="term" value="F:DNA binding"/>
    <property type="evidence" value="ECO:0007669"/>
    <property type="project" value="UniProtKB-KW"/>
</dbReference>
<evidence type="ECO:0000259" key="5">
    <source>
        <dbReference type="PROSITE" id="PS50931"/>
    </source>
</evidence>
<evidence type="ECO:0000256" key="1">
    <source>
        <dbReference type="ARBA" id="ARBA00009437"/>
    </source>
</evidence>
<dbReference type="GO" id="GO:0003700">
    <property type="term" value="F:DNA-binding transcription factor activity"/>
    <property type="evidence" value="ECO:0007669"/>
    <property type="project" value="InterPro"/>
</dbReference>
<dbReference type="Gene3D" id="1.10.10.10">
    <property type="entry name" value="Winged helix-like DNA-binding domain superfamily/Winged helix DNA-binding domain"/>
    <property type="match status" value="1"/>
</dbReference>
<dbReference type="AlphaFoldDB" id="A0A4R1QYV5"/>
<dbReference type="InterPro" id="IPR036390">
    <property type="entry name" value="WH_DNA-bd_sf"/>
</dbReference>
<dbReference type="PANTHER" id="PTHR30346">
    <property type="entry name" value="TRANSCRIPTIONAL DUAL REGULATOR HCAR-RELATED"/>
    <property type="match status" value="1"/>
</dbReference>
<evidence type="ECO:0000313" key="6">
    <source>
        <dbReference type="EMBL" id="TCL58162.1"/>
    </source>
</evidence>
<organism evidence="6 7">
    <name type="scientific">Allofournierella massiliensis</name>
    <dbReference type="NCBI Taxonomy" id="1650663"/>
    <lineage>
        <taxon>Bacteria</taxon>
        <taxon>Bacillati</taxon>
        <taxon>Bacillota</taxon>
        <taxon>Clostridia</taxon>
        <taxon>Eubacteriales</taxon>
        <taxon>Oscillospiraceae</taxon>
        <taxon>Allofournierella</taxon>
    </lineage>
</organism>
<dbReference type="CDD" id="cd05466">
    <property type="entry name" value="PBP2_LTTR_substrate"/>
    <property type="match status" value="1"/>
</dbReference>
<dbReference type="PRINTS" id="PR00039">
    <property type="entry name" value="HTHLYSR"/>
</dbReference>
<dbReference type="STRING" id="1650663.GCA_001486665_01491"/>
<sequence>MNVRSMEYLLAIEKTGSLSAAGRLLKVSQPTLTVFVQGLEQQLGAALFRREGRCLVPTAQGRVLLNAAREIVAVKEQTYQTIHRLTHRQSSRIVIGATPLRGSLMVAQVFPAFNRRFPDVELVIREGYTRDIKDWVRRGQVDCALSSYISGEEGFEIIATMKEEIVAAVPGFHPMAAMARERGDALPCVDIRCFADSPFVLMAEGNTARAVYDRIMEKEGLRPTEVFETNNLLVLCRMVGQGMGVALIPASSMQKNREDTVYFSIYPRYYMHLGMLLPPGRNELSEAERYLAYLVIRGDMENPAYQRSLNVRAQQILNEFEGEDTP</sequence>
<dbReference type="Gene3D" id="3.40.190.290">
    <property type="match status" value="1"/>
</dbReference>
<dbReference type="SUPFAM" id="SSF53850">
    <property type="entry name" value="Periplasmic binding protein-like II"/>
    <property type="match status" value="1"/>
</dbReference>
<proteinExistence type="inferred from homology"/>
<comment type="caution">
    <text evidence="6">The sequence shown here is derived from an EMBL/GenBank/DDBJ whole genome shotgun (WGS) entry which is preliminary data.</text>
</comment>
<evidence type="ECO:0000256" key="4">
    <source>
        <dbReference type="ARBA" id="ARBA00023163"/>
    </source>
</evidence>